<keyword evidence="1" id="KW-0472">Membrane</keyword>
<gene>
    <name evidence="2" type="ORF">Athens101428_652</name>
</gene>
<dbReference type="Proteomes" id="UP000316495">
    <property type="component" value="Unassembled WGS sequence"/>
</dbReference>
<accession>A0A554LL53</accession>
<reference evidence="2 3" key="1">
    <citation type="submission" date="2017-07" db="EMBL/GenBank/DDBJ databases">
        <title>Mechanisms for carbon and nitrogen cycling indicate functional differentiation within the Candidate Phyla Radiation.</title>
        <authorList>
            <person name="Danczak R.E."/>
            <person name="Johnston M.D."/>
            <person name="Kenah C."/>
            <person name="Slattery M."/>
            <person name="Wrighton K.C."/>
            <person name="Wilkins M.J."/>
        </authorList>
    </citation>
    <scope>NUCLEOTIDE SEQUENCE [LARGE SCALE GENOMIC DNA]</scope>
    <source>
        <strain evidence="2">Athens1014_28</strain>
    </source>
</reference>
<sequence length="325" mass="36514">MNTRQKRIILGAIISVAIVAGVCWFFSHLILERSQKQLDLLIESAYRDKAIENWSHLINTMSKIETETSGSQVDFYAFSKYIEQIIVDFEKSIPKCKANIPPEKYKEFHTSIINLAEKLLDAIKSIRDYGANGVEINRQKLSTAVSVLHDAQSTTFNSWPADTGKQLLQPKNDIFASVAKNFNESRRSKRVASSSSGSPTISIPVFTNPVRAAYFSRLRDLIRQYKGLRNQLGGGITDRIHLNRMTYSDRLTLENAKDSRQVILNSMNSILVPSGCEDLYDIAESAVRNGRDAVDILLQGDWNTFHQMSNNGIAKKAYRTFGLGG</sequence>
<comment type="caution">
    <text evidence="2">The sequence shown here is derived from an EMBL/GenBank/DDBJ whole genome shotgun (WGS) entry which is preliminary data.</text>
</comment>
<keyword evidence="1" id="KW-1133">Transmembrane helix</keyword>
<evidence type="ECO:0000256" key="1">
    <source>
        <dbReference type="SAM" id="Phobius"/>
    </source>
</evidence>
<name>A0A554LL53_9BACT</name>
<dbReference type="EMBL" id="VMGN01000042">
    <property type="protein sequence ID" value="TSC93544.1"/>
    <property type="molecule type" value="Genomic_DNA"/>
</dbReference>
<evidence type="ECO:0000313" key="2">
    <source>
        <dbReference type="EMBL" id="TSC93544.1"/>
    </source>
</evidence>
<protein>
    <submittedName>
        <fullName evidence="2">Uncharacterized protein</fullName>
    </submittedName>
</protein>
<organism evidence="2 3">
    <name type="scientific">Candidatus Berkelbacteria bacterium Athens1014_28</name>
    <dbReference type="NCBI Taxonomy" id="2017145"/>
    <lineage>
        <taxon>Bacteria</taxon>
        <taxon>Candidatus Berkelbacteria</taxon>
    </lineage>
</organism>
<keyword evidence="1" id="KW-0812">Transmembrane</keyword>
<proteinExistence type="predicted"/>
<feature type="transmembrane region" description="Helical" evidence="1">
    <location>
        <begin position="7"/>
        <end position="31"/>
    </location>
</feature>
<evidence type="ECO:0000313" key="3">
    <source>
        <dbReference type="Proteomes" id="UP000316495"/>
    </source>
</evidence>
<dbReference type="AlphaFoldDB" id="A0A554LL53"/>